<evidence type="ECO:0000313" key="2">
    <source>
        <dbReference type="Proteomes" id="UP001290861"/>
    </source>
</evidence>
<dbReference type="Proteomes" id="UP001290861">
    <property type="component" value="Unassembled WGS sequence"/>
</dbReference>
<organism evidence="1 2">
    <name type="scientific">Pontiella agarivorans</name>
    <dbReference type="NCBI Taxonomy" id="3038953"/>
    <lineage>
        <taxon>Bacteria</taxon>
        <taxon>Pseudomonadati</taxon>
        <taxon>Kiritimatiellota</taxon>
        <taxon>Kiritimatiellia</taxon>
        <taxon>Kiritimatiellales</taxon>
        <taxon>Pontiellaceae</taxon>
        <taxon>Pontiella</taxon>
    </lineage>
</organism>
<accession>A0ABU5MTX2</accession>
<dbReference type="InterPro" id="IPR007263">
    <property type="entry name" value="DCC1-like"/>
</dbReference>
<protein>
    <submittedName>
        <fullName evidence="1">DCC1-like thiol-disulfide oxidoreductase family protein</fullName>
    </submittedName>
</protein>
<name>A0ABU5MTX2_9BACT</name>
<keyword evidence="2" id="KW-1185">Reference proteome</keyword>
<dbReference type="InterPro" id="IPR044691">
    <property type="entry name" value="DCC1_Trx"/>
</dbReference>
<dbReference type="Pfam" id="PF04134">
    <property type="entry name" value="DCC1-like"/>
    <property type="match status" value="1"/>
</dbReference>
<evidence type="ECO:0000313" key="1">
    <source>
        <dbReference type="EMBL" id="MDZ8117668.1"/>
    </source>
</evidence>
<dbReference type="EMBL" id="JARVCO010000002">
    <property type="protein sequence ID" value="MDZ8117668.1"/>
    <property type="molecule type" value="Genomic_DNA"/>
</dbReference>
<dbReference type="PANTHER" id="PTHR34290">
    <property type="entry name" value="SI:CH73-390P7.2"/>
    <property type="match status" value="1"/>
</dbReference>
<dbReference type="RefSeq" id="WP_322607467.1">
    <property type="nucleotide sequence ID" value="NZ_JARVCO010000002.1"/>
</dbReference>
<gene>
    <name evidence="1" type="ORF">P9H32_03435</name>
</gene>
<proteinExistence type="predicted"/>
<comment type="caution">
    <text evidence="1">The sequence shown here is derived from an EMBL/GenBank/DDBJ whole genome shotgun (WGS) entry which is preliminary data.</text>
</comment>
<sequence>MDLDSPMLILYDGDCPICCAKRDFLMRRDPRGALEFSDIRDPDFRPPADHLTIDMLAAEIHAVTPEHEVLRGMEVIRAAYRAIGIGWLAAPTGWRLLRPLFDRLYIFVAKNRLKISRLFSKSIR</sequence>
<dbReference type="PANTHER" id="PTHR34290:SF2">
    <property type="entry name" value="OS04G0668800 PROTEIN"/>
    <property type="match status" value="1"/>
</dbReference>
<reference evidence="1 2" key="1">
    <citation type="journal article" date="2024" name="Appl. Environ. Microbiol.">
        <title>Pontiella agarivorans sp. nov., a novel marine anaerobic bacterium capable of degrading macroalgal polysaccharides and fixing nitrogen.</title>
        <authorList>
            <person name="Liu N."/>
            <person name="Kivenson V."/>
            <person name="Peng X."/>
            <person name="Cui Z."/>
            <person name="Lankiewicz T.S."/>
            <person name="Gosselin K.M."/>
            <person name="English C.J."/>
            <person name="Blair E.M."/>
            <person name="O'Malley M.A."/>
            <person name="Valentine D.L."/>
        </authorList>
    </citation>
    <scope>NUCLEOTIDE SEQUENCE [LARGE SCALE GENOMIC DNA]</scope>
    <source>
        <strain evidence="1 2">NLcol2</strain>
    </source>
</reference>